<dbReference type="AlphaFoldDB" id="A0AAW9SBD0"/>
<evidence type="ECO:0000313" key="1">
    <source>
        <dbReference type="EMBL" id="MEN7549664.1"/>
    </source>
</evidence>
<protein>
    <submittedName>
        <fullName evidence="1">EcsC family protein</fullName>
    </submittedName>
</protein>
<proteinExistence type="predicted"/>
<dbReference type="PANTHER" id="PTHR41260:SF1">
    <property type="entry name" value="PROTEIN ECSC"/>
    <property type="match status" value="1"/>
</dbReference>
<organism evidence="1 2">
    <name type="scientific">Rapidithrix thailandica</name>
    <dbReference type="NCBI Taxonomy" id="413964"/>
    <lineage>
        <taxon>Bacteria</taxon>
        <taxon>Pseudomonadati</taxon>
        <taxon>Bacteroidota</taxon>
        <taxon>Cytophagia</taxon>
        <taxon>Cytophagales</taxon>
        <taxon>Flammeovirgaceae</taxon>
        <taxon>Rapidithrix</taxon>
    </lineage>
</organism>
<gene>
    <name evidence="1" type="ORF">AAG747_17205</name>
</gene>
<reference evidence="1 2" key="1">
    <citation type="submission" date="2024-04" db="EMBL/GenBank/DDBJ databases">
        <title>Novel genus in family Flammeovirgaceae.</title>
        <authorList>
            <person name="Nguyen T.H."/>
            <person name="Vuong T.Q."/>
            <person name="Le H."/>
            <person name="Kim S.-G."/>
        </authorList>
    </citation>
    <scope>NUCLEOTIDE SEQUENCE [LARGE SCALE GENOMIC DNA]</scope>
    <source>
        <strain evidence="1 2">JCM 23209</strain>
    </source>
</reference>
<keyword evidence="2" id="KW-1185">Reference proteome</keyword>
<dbReference type="Proteomes" id="UP001403385">
    <property type="component" value="Unassembled WGS sequence"/>
</dbReference>
<dbReference type="RefSeq" id="WP_346822443.1">
    <property type="nucleotide sequence ID" value="NZ_JBDKWZ010000010.1"/>
</dbReference>
<name>A0AAW9SBD0_9BACT</name>
<dbReference type="Pfam" id="PF12787">
    <property type="entry name" value="EcsC"/>
    <property type="match status" value="1"/>
</dbReference>
<dbReference type="PANTHER" id="PTHR41260">
    <property type="entry name" value="PROTEIN ECSC"/>
    <property type="match status" value="1"/>
</dbReference>
<accession>A0AAW9SBD0</accession>
<evidence type="ECO:0000313" key="2">
    <source>
        <dbReference type="Proteomes" id="UP001403385"/>
    </source>
</evidence>
<sequence length="298" mass="33915">MKQPQKEEPSNYELQEVKLFEDWKNEKKVPVFLQTLQRSIAKAGQFIKKIPGVEAALNKTNQTFLEVWQDLANWEFNQTEIYSKFIQAGHQHIVSAQDIATLDLEEIEEVLGDVCNKYKTLASVKQKSSNTLSSMPTDIIALVTLNQQAIGEYATHFGFDISLQQEKLFALNILEYASTMDEAAKEQIKSRLIKNALEMTGSQNREVDKPTFIQMLKKLSTSVSIQLLKAKVGQLIPIHGAVIGTGFNAYFTTEVCDIAHWLYKQRFLAEKYGTEVFELKGNNVELLNEENQASDWEQ</sequence>
<comment type="caution">
    <text evidence="1">The sequence shown here is derived from an EMBL/GenBank/DDBJ whole genome shotgun (WGS) entry which is preliminary data.</text>
</comment>
<dbReference type="InterPro" id="IPR024787">
    <property type="entry name" value="EcsC"/>
</dbReference>
<dbReference type="EMBL" id="JBDKWZ010000010">
    <property type="protein sequence ID" value="MEN7549664.1"/>
    <property type="molecule type" value="Genomic_DNA"/>
</dbReference>